<dbReference type="GO" id="GO:0042450">
    <property type="term" value="P:L-arginine biosynthetic process via ornithine"/>
    <property type="evidence" value="ECO:0007669"/>
    <property type="project" value="TreeGrafter"/>
</dbReference>
<feature type="domain" description="Aspartate/ornithine carbamoyltransferase Asp/Orn-binding" evidence="5">
    <location>
        <begin position="153"/>
        <end position="298"/>
    </location>
</feature>
<protein>
    <recommendedName>
        <fullName evidence="2">ornithine carbamoyltransferase</fullName>
        <ecNumber evidence="2">2.1.3.3</ecNumber>
    </recommendedName>
</protein>
<keyword evidence="3" id="KW-0808">Transferase</keyword>
<evidence type="ECO:0000256" key="2">
    <source>
        <dbReference type="ARBA" id="ARBA00013007"/>
    </source>
</evidence>
<dbReference type="InterPro" id="IPR006132">
    <property type="entry name" value="Asp/Orn_carbamoyltranf_P-bd"/>
</dbReference>
<dbReference type="PRINTS" id="PR00100">
    <property type="entry name" value="AOTCASE"/>
</dbReference>
<evidence type="ECO:0000259" key="6">
    <source>
        <dbReference type="Pfam" id="PF02729"/>
    </source>
</evidence>
<dbReference type="NCBIfam" id="TIGR00658">
    <property type="entry name" value="orni_carb_tr"/>
    <property type="match status" value="1"/>
</dbReference>
<dbReference type="InterPro" id="IPR024904">
    <property type="entry name" value="OTCase_ArgI"/>
</dbReference>
<dbReference type="InterPro" id="IPR006131">
    <property type="entry name" value="Asp_carbamoyltransf_Asp/Orn-bd"/>
</dbReference>
<dbReference type="PRINTS" id="PR00102">
    <property type="entry name" value="OTCASE"/>
</dbReference>
<accession>A0A381VIG4</accession>
<dbReference type="Gene3D" id="3.40.50.1370">
    <property type="entry name" value="Aspartate/ornithine carbamoyltransferase"/>
    <property type="match status" value="2"/>
</dbReference>
<reference evidence="7" key="1">
    <citation type="submission" date="2018-05" db="EMBL/GenBank/DDBJ databases">
        <authorList>
            <person name="Lanie J.A."/>
            <person name="Ng W.-L."/>
            <person name="Kazmierczak K.M."/>
            <person name="Andrzejewski T.M."/>
            <person name="Davidsen T.M."/>
            <person name="Wayne K.J."/>
            <person name="Tettelin H."/>
            <person name="Glass J.I."/>
            <person name="Rusch D."/>
            <person name="Podicherti R."/>
            <person name="Tsui H.-C.T."/>
            <person name="Winkler M.E."/>
        </authorList>
    </citation>
    <scope>NUCLEOTIDE SEQUENCE</scope>
</reference>
<dbReference type="EC" id="2.1.3.3" evidence="2"/>
<gene>
    <name evidence="7" type="ORF">METZ01_LOCUS92107</name>
</gene>
<evidence type="ECO:0000256" key="4">
    <source>
        <dbReference type="ARBA" id="ARBA00048772"/>
    </source>
</evidence>
<comment type="similarity">
    <text evidence="1">Belongs to the aspartate/ornithine carbamoyltransferase superfamily. OTCase family.</text>
</comment>
<evidence type="ECO:0000256" key="1">
    <source>
        <dbReference type="ARBA" id="ARBA00007805"/>
    </source>
</evidence>
<dbReference type="Pfam" id="PF00185">
    <property type="entry name" value="OTCace"/>
    <property type="match status" value="1"/>
</dbReference>
<dbReference type="SUPFAM" id="SSF53671">
    <property type="entry name" value="Aspartate/ornithine carbamoyltransferase"/>
    <property type="match status" value="1"/>
</dbReference>
<proteinExistence type="inferred from homology"/>
<organism evidence="7">
    <name type="scientific">marine metagenome</name>
    <dbReference type="NCBI Taxonomy" id="408172"/>
    <lineage>
        <taxon>unclassified sequences</taxon>
        <taxon>metagenomes</taxon>
        <taxon>ecological metagenomes</taxon>
    </lineage>
</organism>
<dbReference type="Pfam" id="PF02729">
    <property type="entry name" value="OTCace_N"/>
    <property type="match status" value="1"/>
</dbReference>
<dbReference type="AlphaFoldDB" id="A0A381VIG4"/>
<evidence type="ECO:0000256" key="3">
    <source>
        <dbReference type="ARBA" id="ARBA00022679"/>
    </source>
</evidence>
<feature type="domain" description="Aspartate/ornithine carbamoyltransferase carbamoyl-P binding" evidence="6">
    <location>
        <begin position="6"/>
        <end position="146"/>
    </location>
</feature>
<dbReference type="InterPro" id="IPR002292">
    <property type="entry name" value="Orn/put_carbamltrans"/>
</dbReference>
<dbReference type="GO" id="GO:0019240">
    <property type="term" value="P:citrulline biosynthetic process"/>
    <property type="evidence" value="ECO:0007669"/>
    <property type="project" value="TreeGrafter"/>
</dbReference>
<dbReference type="EMBL" id="UINC01008730">
    <property type="protein sequence ID" value="SVA39253.1"/>
    <property type="molecule type" value="Genomic_DNA"/>
</dbReference>
<dbReference type="InterPro" id="IPR036901">
    <property type="entry name" value="Asp/Orn_carbamoylTrfase_sf"/>
</dbReference>
<dbReference type="GO" id="GO:0016597">
    <property type="term" value="F:amino acid binding"/>
    <property type="evidence" value="ECO:0007669"/>
    <property type="project" value="InterPro"/>
</dbReference>
<evidence type="ECO:0000259" key="5">
    <source>
        <dbReference type="Pfam" id="PF00185"/>
    </source>
</evidence>
<dbReference type="NCBIfam" id="NF001986">
    <property type="entry name" value="PRK00779.1"/>
    <property type="match status" value="1"/>
</dbReference>
<sequence length="301" mass="33712">MQMSVKNFLSLTDFSRGDLEQIIERASELKRLHESGIQHRPLEGKTLAMIFELKSTRTRVAFEAGMHQLGGHAIFLRPDETQLGRGEPIGDTARVLSSLVDIVMLRVQDHADISRFAAASSVPVINGMSDRFHPCQLLADMQTFAEKRGSIRDQSVAFVGDGYNMCNSYILASNQFEFDLAISTPTEFRPDEDIIDGNNRARWVATPEEAISGANLVVTDVWSSMGRENERSERREAFRGFQVNSDLLDNADANALFMHCLPAHRGEEISDDLLDDPRSVVWEEAGNRLHSQKALLEFMLG</sequence>
<dbReference type="HAMAP" id="MF_01109">
    <property type="entry name" value="OTCase"/>
    <property type="match status" value="1"/>
</dbReference>
<dbReference type="InterPro" id="IPR006130">
    <property type="entry name" value="Asp/Orn_carbamoylTrfase"/>
</dbReference>
<evidence type="ECO:0000313" key="7">
    <source>
        <dbReference type="EMBL" id="SVA39253.1"/>
    </source>
</evidence>
<comment type="catalytic activity">
    <reaction evidence="4">
        <text>carbamoyl phosphate + L-ornithine = L-citrulline + phosphate + H(+)</text>
        <dbReference type="Rhea" id="RHEA:19513"/>
        <dbReference type="ChEBI" id="CHEBI:15378"/>
        <dbReference type="ChEBI" id="CHEBI:43474"/>
        <dbReference type="ChEBI" id="CHEBI:46911"/>
        <dbReference type="ChEBI" id="CHEBI:57743"/>
        <dbReference type="ChEBI" id="CHEBI:58228"/>
        <dbReference type="EC" id="2.1.3.3"/>
    </reaction>
</comment>
<dbReference type="PANTHER" id="PTHR45753">
    <property type="entry name" value="ORNITHINE CARBAMOYLTRANSFERASE, MITOCHONDRIAL"/>
    <property type="match status" value="1"/>
</dbReference>
<name>A0A381VIG4_9ZZZZ</name>
<dbReference type="GO" id="GO:0004585">
    <property type="term" value="F:ornithine carbamoyltransferase activity"/>
    <property type="evidence" value="ECO:0007669"/>
    <property type="project" value="UniProtKB-EC"/>
</dbReference>
<dbReference type="PANTHER" id="PTHR45753:SF3">
    <property type="entry name" value="ORNITHINE TRANSCARBAMYLASE, MITOCHONDRIAL"/>
    <property type="match status" value="1"/>
</dbReference>
<dbReference type="FunFam" id="3.40.50.1370:FF:000008">
    <property type="entry name" value="Ornithine carbamoyltransferase"/>
    <property type="match status" value="1"/>
</dbReference>